<dbReference type="AlphaFoldDB" id="A0A0C9YX45"/>
<reference evidence="2 3" key="1">
    <citation type="submission" date="2014-04" db="EMBL/GenBank/DDBJ databases">
        <authorList>
            <consortium name="DOE Joint Genome Institute"/>
            <person name="Kuo A."/>
            <person name="Kohler A."/>
            <person name="Costa M.D."/>
            <person name="Nagy L.G."/>
            <person name="Floudas D."/>
            <person name="Copeland A."/>
            <person name="Barry K.W."/>
            <person name="Cichocki N."/>
            <person name="Veneault-Fourrey C."/>
            <person name="LaButti K."/>
            <person name="Lindquist E.A."/>
            <person name="Lipzen A."/>
            <person name="Lundell T."/>
            <person name="Morin E."/>
            <person name="Murat C."/>
            <person name="Sun H."/>
            <person name="Tunlid A."/>
            <person name="Henrissat B."/>
            <person name="Grigoriev I.V."/>
            <person name="Hibbett D.S."/>
            <person name="Martin F."/>
            <person name="Nordberg H.P."/>
            <person name="Cantor M.N."/>
            <person name="Hua S.X."/>
        </authorList>
    </citation>
    <scope>NUCLEOTIDE SEQUENCE [LARGE SCALE GENOMIC DNA]</scope>
    <source>
        <strain evidence="2 3">441</strain>
    </source>
</reference>
<keyword evidence="3" id="KW-1185">Reference proteome</keyword>
<protein>
    <submittedName>
        <fullName evidence="2">Unplaced genomic scaffold scaffold_398, whole genome shotgun sequence</fullName>
    </submittedName>
</protein>
<evidence type="ECO:0000313" key="2">
    <source>
        <dbReference type="EMBL" id="KIK12448.1"/>
    </source>
</evidence>
<feature type="chain" id="PRO_5002206895" evidence="1">
    <location>
        <begin position="23"/>
        <end position="223"/>
    </location>
</feature>
<dbReference type="HOGENOM" id="CLU_006344_12_1_1"/>
<reference evidence="3" key="2">
    <citation type="submission" date="2015-01" db="EMBL/GenBank/DDBJ databases">
        <title>Evolutionary Origins and Diversification of the Mycorrhizal Mutualists.</title>
        <authorList>
            <consortium name="DOE Joint Genome Institute"/>
            <consortium name="Mycorrhizal Genomics Consortium"/>
            <person name="Kohler A."/>
            <person name="Kuo A."/>
            <person name="Nagy L.G."/>
            <person name="Floudas D."/>
            <person name="Copeland A."/>
            <person name="Barry K.W."/>
            <person name="Cichocki N."/>
            <person name="Veneault-Fourrey C."/>
            <person name="LaButti K."/>
            <person name="Lindquist E.A."/>
            <person name="Lipzen A."/>
            <person name="Lundell T."/>
            <person name="Morin E."/>
            <person name="Murat C."/>
            <person name="Riley R."/>
            <person name="Ohm R."/>
            <person name="Sun H."/>
            <person name="Tunlid A."/>
            <person name="Henrissat B."/>
            <person name="Grigoriev I.V."/>
            <person name="Hibbett D.S."/>
            <person name="Martin F."/>
        </authorList>
    </citation>
    <scope>NUCLEOTIDE SEQUENCE [LARGE SCALE GENOMIC DNA]</scope>
    <source>
        <strain evidence="3">441</strain>
    </source>
</reference>
<dbReference type="Pfam" id="PF18759">
    <property type="entry name" value="Plavaka"/>
    <property type="match status" value="2"/>
</dbReference>
<proteinExistence type="predicted"/>
<name>A0A0C9YX45_9AGAM</name>
<dbReference type="InterPro" id="IPR041078">
    <property type="entry name" value="Plavaka"/>
</dbReference>
<dbReference type="STRING" id="765257.A0A0C9YX45"/>
<organism evidence="2 3">
    <name type="scientific">Pisolithus microcarpus 441</name>
    <dbReference type="NCBI Taxonomy" id="765257"/>
    <lineage>
        <taxon>Eukaryota</taxon>
        <taxon>Fungi</taxon>
        <taxon>Dikarya</taxon>
        <taxon>Basidiomycota</taxon>
        <taxon>Agaricomycotina</taxon>
        <taxon>Agaricomycetes</taxon>
        <taxon>Agaricomycetidae</taxon>
        <taxon>Boletales</taxon>
        <taxon>Sclerodermatineae</taxon>
        <taxon>Pisolithaceae</taxon>
        <taxon>Pisolithus</taxon>
    </lineage>
</organism>
<evidence type="ECO:0000256" key="1">
    <source>
        <dbReference type="SAM" id="SignalP"/>
    </source>
</evidence>
<gene>
    <name evidence="2" type="ORF">PISMIDRAFT_18743</name>
</gene>
<dbReference type="EMBL" id="KN834082">
    <property type="protein sequence ID" value="KIK12448.1"/>
    <property type="molecule type" value="Genomic_DNA"/>
</dbReference>
<accession>A0A0C9YX45</accession>
<dbReference type="Proteomes" id="UP000054018">
    <property type="component" value="Unassembled WGS sequence"/>
</dbReference>
<feature type="signal peptide" evidence="1">
    <location>
        <begin position="1"/>
        <end position="22"/>
    </location>
</feature>
<dbReference type="OrthoDB" id="2677878at2759"/>
<sequence length="223" mass="24761">MHSKTLLHGYLLLALLPIAKFPHKDSRVRSLLQDQLTHQVLSKLLSPLKTAATVSIMMNDPTENLLATTSQKASLVTTATSKQLGNLFHHPVCMATVTLAAIQEAYAKCSPSGYKAFLRVIRGLHLNGVIEPFWKTYPLLDPSELITPEVLHHFHWFFWDHDVKWCITAAGAAEVDFRFSLLQTTIGYRKFADGISKLKQVTGCDHCAVQCYIVGVIAGSVPH</sequence>
<keyword evidence="1" id="KW-0732">Signal</keyword>
<evidence type="ECO:0000313" key="3">
    <source>
        <dbReference type="Proteomes" id="UP000054018"/>
    </source>
</evidence>